<reference evidence="7" key="2">
    <citation type="submission" date="2025-09" db="UniProtKB">
        <authorList>
            <consortium name="Ensembl"/>
        </authorList>
    </citation>
    <scope>IDENTIFICATION</scope>
</reference>
<name>A0A8C8MI13_ONCTS</name>
<dbReference type="InterPro" id="IPR006052">
    <property type="entry name" value="TNF_dom"/>
</dbReference>
<comment type="subcellular location">
    <subcellularLocation>
        <location evidence="1">Membrane</location>
    </subcellularLocation>
</comment>
<dbReference type="PANTHER" id="PTHR11471:SF24">
    <property type="entry name" value="TUMOR NECROSIS FACTOR LIGAND SUPERFAMILY MEMBER 15"/>
    <property type="match status" value="1"/>
</dbReference>
<dbReference type="GeneTree" id="ENSGT01000000215397"/>
<feature type="transmembrane region" description="Helical" evidence="5">
    <location>
        <begin position="34"/>
        <end position="61"/>
    </location>
</feature>
<dbReference type="Proteomes" id="UP000694402">
    <property type="component" value="Unassembled WGS sequence"/>
</dbReference>
<dbReference type="PROSITE" id="PS50049">
    <property type="entry name" value="THD_2"/>
    <property type="match status" value="1"/>
</dbReference>
<gene>
    <name evidence="7" type="primary">LOC112263074</name>
</gene>
<dbReference type="SMART" id="SM00207">
    <property type="entry name" value="TNF"/>
    <property type="match status" value="1"/>
</dbReference>
<accession>A0A8C8MI13</accession>
<dbReference type="GO" id="GO:0005615">
    <property type="term" value="C:extracellular space"/>
    <property type="evidence" value="ECO:0007669"/>
    <property type="project" value="UniProtKB-KW"/>
</dbReference>
<keyword evidence="5" id="KW-1133">Transmembrane helix</keyword>
<evidence type="ECO:0000256" key="4">
    <source>
        <dbReference type="ARBA" id="ARBA00023136"/>
    </source>
</evidence>
<protein>
    <recommendedName>
        <fullName evidence="6">THD domain-containing protein</fullName>
    </recommendedName>
</protein>
<reference evidence="7" key="1">
    <citation type="submission" date="2025-08" db="UniProtKB">
        <authorList>
            <consortium name="Ensembl"/>
        </authorList>
    </citation>
    <scope>IDENTIFICATION</scope>
</reference>
<evidence type="ECO:0000256" key="2">
    <source>
        <dbReference type="ARBA" id="ARBA00008670"/>
    </source>
</evidence>
<keyword evidence="4 5" id="KW-0472">Membrane</keyword>
<dbReference type="Gene3D" id="2.60.120.40">
    <property type="match status" value="1"/>
</dbReference>
<keyword evidence="3" id="KW-0202">Cytokine</keyword>
<evidence type="ECO:0000259" key="6">
    <source>
        <dbReference type="PROSITE" id="PS50049"/>
    </source>
</evidence>
<keyword evidence="8" id="KW-1185">Reference proteome</keyword>
<keyword evidence="5" id="KW-0812">Transmembrane</keyword>
<dbReference type="AlphaFoldDB" id="A0A8C8MI13"/>
<comment type="similarity">
    <text evidence="2">Belongs to the tumor necrosis factor family.</text>
</comment>
<evidence type="ECO:0000256" key="3">
    <source>
        <dbReference type="ARBA" id="ARBA00022514"/>
    </source>
</evidence>
<evidence type="ECO:0000313" key="8">
    <source>
        <dbReference type="Proteomes" id="UP000694402"/>
    </source>
</evidence>
<dbReference type="GO" id="GO:0005125">
    <property type="term" value="F:cytokine activity"/>
    <property type="evidence" value="ECO:0007669"/>
    <property type="project" value="UniProtKB-KW"/>
</dbReference>
<dbReference type="Ensembl" id="ENSOTST00005101504.2">
    <property type="protein sequence ID" value="ENSOTSP00005093621.2"/>
    <property type="gene ID" value="ENSOTSG00005043708.2"/>
</dbReference>
<dbReference type="SUPFAM" id="SSF49842">
    <property type="entry name" value="TNF-like"/>
    <property type="match status" value="1"/>
</dbReference>
<dbReference type="InterPro" id="IPR008983">
    <property type="entry name" value="Tumour_necrosis_fac-like_dom"/>
</dbReference>
<evidence type="ECO:0000256" key="5">
    <source>
        <dbReference type="SAM" id="Phobius"/>
    </source>
</evidence>
<proteinExistence type="inferred from homology"/>
<dbReference type="GO" id="GO:0016020">
    <property type="term" value="C:membrane"/>
    <property type="evidence" value="ECO:0007669"/>
    <property type="project" value="UniProtKB-SubCell"/>
</dbReference>
<dbReference type="CDD" id="cd00184">
    <property type="entry name" value="TNF"/>
    <property type="match status" value="1"/>
</dbReference>
<dbReference type="Pfam" id="PF00229">
    <property type="entry name" value="TNF"/>
    <property type="match status" value="1"/>
</dbReference>
<feature type="transmembrane region" description="Helical" evidence="5">
    <location>
        <begin position="81"/>
        <end position="100"/>
    </location>
</feature>
<sequence length="275" mass="31362">MTAAGNEEVRCEIRCHRAKSDRILYSRVSRRDKVLSVCLTRFATFVSILLSCAALLLHAYQHKAADNRVSSLQQQQVRTNPSAHLTGTIMIPTLFMILLLERPINKTKLKGNVLLVTLPAPASFNNSKREYLEWEDKLGLAHLSDFEYDDGDLIVPKDGVYEVYLQITFRRPSHFVCSKEGPVFILSQRVILFAMNYQNDRELLTASDTVYCSQPPGSKGCMEEDSVVPYWEKSPRTSGVFKLKAGDRLRVSNEDRYHELMLLQEDKTFFGAHLI</sequence>
<evidence type="ECO:0000313" key="7">
    <source>
        <dbReference type="Ensembl" id="ENSOTSP00005093621.2"/>
    </source>
</evidence>
<dbReference type="GO" id="GO:0006955">
    <property type="term" value="P:immune response"/>
    <property type="evidence" value="ECO:0007669"/>
    <property type="project" value="InterPro"/>
</dbReference>
<evidence type="ECO:0000256" key="1">
    <source>
        <dbReference type="ARBA" id="ARBA00004370"/>
    </source>
</evidence>
<feature type="domain" description="THD" evidence="6">
    <location>
        <begin position="81"/>
        <end position="275"/>
    </location>
</feature>
<dbReference type="GO" id="GO:0005164">
    <property type="term" value="F:tumor necrosis factor receptor binding"/>
    <property type="evidence" value="ECO:0007669"/>
    <property type="project" value="InterPro"/>
</dbReference>
<dbReference type="PANTHER" id="PTHR11471">
    <property type="entry name" value="TUMOR NECROSIS FACTOR FAMILY MEMBER"/>
    <property type="match status" value="1"/>
</dbReference>
<organism evidence="7 8">
    <name type="scientific">Oncorhynchus tshawytscha</name>
    <name type="common">Chinook salmon</name>
    <name type="synonym">Salmo tshawytscha</name>
    <dbReference type="NCBI Taxonomy" id="74940"/>
    <lineage>
        <taxon>Eukaryota</taxon>
        <taxon>Metazoa</taxon>
        <taxon>Chordata</taxon>
        <taxon>Craniata</taxon>
        <taxon>Vertebrata</taxon>
        <taxon>Euteleostomi</taxon>
        <taxon>Actinopterygii</taxon>
        <taxon>Neopterygii</taxon>
        <taxon>Teleostei</taxon>
        <taxon>Protacanthopterygii</taxon>
        <taxon>Salmoniformes</taxon>
        <taxon>Salmonidae</taxon>
        <taxon>Salmoninae</taxon>
        <taxon>Oncorhynchus</taxon>
    </lineage>
</organism>